<keyword evidence="2" id="KW-0560">Oxidoreductase</keyword>
<dbReference type="Gene3D" id="3.40.50.720">
    <property type="entry name" value="NAD(P)-binding Rossmann-like Domain"/>
    <property type="match status" value="1"/>
</dbReference>
<dbReference type="InterPro" id="IPR001509">
    <property type="entry name" value="Epimerase_deHydtase"/>
</dbReference>
<dbReference type="GO" id="GO:0005737">
    <property type="term" value="C:cytoplasm"/>
    <property type="evidence" value="ECO:0007669"/>
    <property type="project" value="TreeGrafter"/>
</dbReference>
<feature type="domain" description="NAD-dependent epimerase/dehydratase" evidence="1">
    <location>
        <begin position="3"/>
        <end position="212"/>
    </location>
</feature>
<evidence type="ECO:0000259" key="1">
    <source>
        <dbReference type="Pfam" id="PF01370"/>
    </source>
</evidence>
<sequence length="340" mass="36674">MRILVIGGSVFLGRAFLEDVLRRGHTVTVFNRWKSGPDLPGTHAVRGDRENLDDLTALTAHGPWDAVIDPGGQHPRTVGLSASTLSGHADAYLFVSSFHAYAGWPADPVDEESPRHACAPDAAVEDVPANALKAGCERAIEASFEGRTVILNPGLIVGPRETPGRLLWWLERMARGGDVVVPGGPERPVQLIDARDTAAFGTRLLETGGAGRYLVAGTQGAETLGNLFESCAKVAGADAQLRWTSDELLLEHEIGPWTGLPFWAPDQPAMAGVWSASTARAQAAGLRCRPLAETVADTWHWLRERGPADEPYRQGKIPLGIDEDKEAAVLRARQARKEQR</sequence>
<dbReference type="Proteomes" id="UP000584374">
    <property type="component" value="Unassembled WGS sequence"/>
</dbReference>
<organism evidence="2 3">
    <name type="scientific">Saccharopolyspora phatthalungensis</name>
    <dbReference type="NCBI Taxonomy" id="664693"/>
    <lineage>
        <taxon>Bacteria</taxon>
        <taxon>Bacillati</taxon>
        <taxon>Actinomycetota</taxon>
        <taxon>Actinomycetes</taxon>
        <taxon>Pseudonocardiales</taxon>
        <taxon>Pseudonocardiaceae</taxon>
        <taxon>Saccharopolyspora</taxon>
    </lineage>
</organism>
<dbReference type="InterPro" id="IPR036291">
    <property type="entry name" value="NAD(P)-bd_dom_sf"/>
</dbReference>
<protein>
    <submittedName>
        <fullName evidence="2">2'-hydroxyisoflavone reductase</fullName>
        <ecNumber evidence="2">1.3.1.45</ecNumber>
    </submittedName>
</protein>
<evidence type="ECO:0000313" key="3">
    <source>
        <dbReference type="Proteomes" id="UP000584374"/>
    </source>
</evidence>
<dbReference type="AlphaFoldDB" id="A0A840QEA9"/>
<dbReference type="EMBL" id="JACHIW010000001">
    <property type="protein sequence ID" value="MBB5156815.1"/>
    <property type="molecule type" value="Genomic_DNA"/>
</dbReference>
<dbReference type="PANTHER" id="PTHR48079:SF6">
    <property type="entry name" value="NAD(P)-BINDING DOMAIN-CONTAINING PROTEIN-RELATED"/>
    <property type="match status" value="1"/>
</dbReference>
<reference evidence="2 3" key="1">
    <citation type="submission" date="2020-08" db="EMBL/GenBank/DDBJ databases">
        <title>Sequencing the genomes of 1000 actinobacteria strains.</title>
        <authorList>
            <person name="Klenk H.-P."/>
        </authorList>
    </citation>
    <scope>NUCLEOTIDE SEQUENCE [LARGE SCALE GENOMIC DNA]</scope>
    <source>
        <strain evidence="2 3">DSM 45584</strain>
    </source>
</reference>
<dbReference type="Pfam" id="PF01370">
    <property type="entry name" value="Epimerase"/>
    <property type="match status" value="1"/>
</dbReference>
<keyword evidence="3" id="KW-1185">Reference proteome</keyword>
<dbReference type="InterPro" id="IPR051783">
    <property type="entry name" value="NAD(P)-dependent_oxidoreduct"/>
</dbReference>
<dbReference type="GO" id="GO:0004029">
    <property type="term" value="F:aldehyde dehydrogenase (NAD+) activity"/>
    <property type="evidence" value="ECO:0007669"/>
    <property type="project" value="TreeGrafter"/>
</dbReference>
<dbReference type="EC" id="1.3.1.45" evidence="2"/>
<dbReference type="SUPFAM" id="SSF51735">
    <property type="entry name" value="NAD(P)-binding Rossmann-fold domains"/>
    <property type="match status" value="1"/>
</dbReference>
<comment type="caution">
    <text evidence="2">The sequence shown here is derived from an EMBL/GenBank/DDBJ whole genome shotgun (WGS) entry which is preliminary data.</text>
</comment>
<dbReference type="RefSeq" id="WP_184727881.1">
    <property type="nucleotide sequence ID" value="NZ_JACHIW010000001.1"/>
</dbReference>
<dbReference type="PANTHER" id="PTHR48079">
    <property type="entry name" value="PROTEIN YEEZ"/>
    <property type="match status" value="1"/>
</dbReference>
<proteinExistence type="predicted"/>
<gene>
    <name evidence="2" type="ORF">BJ970_004349</name>
</gene>
<name>A0A840QEA9_9PSEU</name>
<accession>A0A840QEA9</accession>
<dbReference type="GO" id="GO:0047526">
    <property type="term" value="F:2'-hydroxyisoflavone reductase activity"/>
    <property type="evidence" value="ECO:0007669"/>
    <property type="project" value="UniProtKB-EC"/>
</dbReference>
<evidence type="ECO:0000313" key="2">
    <source>
        <dbReference type="EMBL" id="MBB5156815.1"/>
    </source>
</evidence>